<reference evidence="2 3" key="1">
    <citation type="submission" date="2023-01" db="EMBL/GenBank/DDBJ databases">
        <title>Vibrio sp. KJ40-1 sp.nov, isolated from marine algae.</title>
        <authorList>
            <person name="Butt M."/>
            <person name="Kim J.M.J."/>
            <person name="Jeon C.O.C."/>
        </authorList>
    </citation>
    <scope>NUCLEOTIDE SEQUENCE [LARGE SCALE GENOMIC DNA]</scope>
    <source>
        <strain evidence="2 3">KJ40-1</strain>
    </source>
</reference>
<feature type="transmembrane region" description="Helical" evidence="1">
    <location>
        <begin position="35"/>
        <end position="67"/>
    </location>
</feature>
<dbReference type="Gene3D" id="1.20.120.1220">
    <property type="match status" value="1"/>
</dbReference>
<feature type="transmembrane region" description="Helical" evidence="1">
    <location>
        <begin position="6"/>
        <end position="23"/>
    </location>
</feature>
<dbReference type="RefSeq" id="WP_272133507.1">
    <property type="nucleotide sequence ID" value="NZ_JAQLOI010000001.1"/>
</dbReference>
<keyword evidence="1" id="KW-0812">Transmembrane</keyword>
<keyword evidence="3" id="KW-1185">Reference proteome</keyword>
<accession>A0ABT4YNK4</accession>
<dbReference type="EMBL" id="JAQLOI010000001">
    <property type="protein sequence ID" value="MDB1123127.1"/>
    <property type="molecule type" value="Genomic_DNA"/>
</dbReference>
<proteinExistence type="predicted"/>
<evidence type="ECO:0008006" key="4">
    <source>
        <dbReference type="Google" id="ProtNLM"/>
    </source>
</evidence>
<name>A0ABT4YNK4_9VIBR</name>
<evidence type="ECO:0000313" key="2">
    <source>
        <dbReference type="EMBL" id="MDB1123127.1"/>
    </source>
</evidence>
<organism evidence="2 3">
    <name type="scientific">Vibrio algarum</name>
    <dbReference type="NCBI Taxonomy" id="3020714"/>
    <lineage>
        <taxon>Bacteria</taxon>
        <taxon>Pseudomonadati</taxon>
        <taxon>Pseudomonadota</taxon>
        <taxon>Gammaproteobacteria</taxon>
        <taxon>Vibrionales</taxon>
        <taxon>Vibrionaceae</taxon>
        <taxon>Vibrio</taxon>
    </lineage>
</organism>
<dbReference type="Proteomes" id="UP001210678">
    <property type="component" value="Unassembled WGS sequence"/>
</dbReference>
<comment type="caution">
    <text evidence="2">The sequence shown here is derived from an EMBL/GenBank/DDBJ whole genome shotgun (WGS) entry which is preliminary data.</text>
</comment>
<sequence>MTVINVIVTIATVILVYVALSDIRSRKISNTASGLLFVNSMLYCGLLGYWTQLLVVIPVFIFGFLLWQIGIWGPEMLSY</sequence>
<evidence type="ECO:0000313" key="3">
    <source>
        <dbReference type="Proteomes" id="UP001210678"/>
    </source>
</evidence>
<protein>
    <recommendedName>
        <fullName evidence="4">Prepilin peptidase</fullName>
    </recommendedName>
</protein>
<keyword evidence="1" id="KW-1133">Transmembrane helix</keyword>
<keyword evidence="1" id="KW-0472">Membrane</keyword>
<gene>
    <name evidence="2" type="ORF">PGX00_05330</name>
</gene>
<evidence type="ECO:0000256" key="1">
    <source>
        <dbReference type="SAM" id="Phobius"/>
    </source>
</evidence>